<sequence length="257" mass="26430">MTASVFLATPAELACARAGSALTIVGPEARHAVSVMRMEPGEGIELVDGEGRRVRGTVAPVEGRDSLGIDVVDVIDEPAPELRLTVIQALPKGEHAELAVDLMTQVGVDTIVPWAAQRSVAQWKPDRAEKARAKWMAAAGAATKQSRRARTPVIGALATLTDACALVSNAAAGLVLHEEASASLADASLPPSGEVVIVVGPEGGLADDERAALRACGALEVRLGPTVLRSSLAGAVALTAISARARWRAADMQGSST</sequence>
<evidence type="ECO:0000256" key="1">
    <source>
        <dbReference type="ARBA" id="ARBA00004496"/>
    </source>
</evidence>
<dbReference type="SUPFAM" id="SSF75217">
    <property type="entry name" value="alpha/beta knot"/>
    <property type="match status" value="1"/>
</dbReference>
<proteinExistence type="inferred from homology"/>
<dbReference type="Pfam" id="PF20260">
    <property type="entry name" value="PUA_4"/>
    <property type="match status" value="1"/>
</dbReference>
<dbReference type="NCBIfam" id="TIGR00046">
    <property type="entry name" value="RsmE family RNA methyltransferase"/>
    <property type="match status" value="1"/>
</dbReference>
<dbReference type="InterPro" id="IPR029028">
    <property type="entry name" value="Alpha/beta_knot_MTases"/>
</dbReference>
<keyword evidence="5" id="KW-0698">rRNA processing</keyword>
<organism evidence="13">
    <name type="scientific">freshwater metagenome</name>
    <dbReference type="NCBI Taxonomy" id="449393"/>
    <lineage>
        <taxon>unclassified sequences</taxon>
        <taxon>metagenomes</taxon>
        <taxon>ecological metagenomes</taxon>
    </lineage>
</organism>
<dbReference type="EC" id="2.1.1.193" evidence="3"/>
<keyword evidence="8" id="KW-0949">S-adenosyl-L-methionine</keyword>
<keyword evidence="7" id="KW-0808">Transferase</keyword>
<dbReference type="GO" id="GO:0005737">
    <property type="term" value="C:cytoplasm"/>
    <property type="evidence" value="ECO:0007669"/>
    <property type="project" value="UniProtKB-SubCell"/>
</dbReference>
<dbReference type="PANTHER" id="PTHR30027">
    <property type="entry name" value="RIBOSOMAL RNA SMALL SUBUNIT METHYLTRANSFERASE E"/>
    <property type="match status" value="1"/>
</dbReference>
<dbReference type="Gene3D" id="3.40.1280.10">
    <property type="match status" value="1"/>
</dbReference>
<comment type="function">
    <text evidence="9">Specifically methylates the N3 position of the uracil ring of uridine 1498 (m3U1498) in 16S rRNA. Acts on the fully assembled 30S ribosomal subunit.</text>
</comment>
<comment type="catalytic activity">
    <reaction evidence="10">
        <text>uridine(1498) in 16S rRNA + S-adenosyl-L-methionine = N(3)-methyluridine(1498) in 16S rRNA + S-adenosyl-L-homocysteine + H(+)</text>
        <dbReference type="Rhea" id="RHEA:42920"/>
        <dbReference type="Rhea" id="RHEA-COMP:10283"/>
        <dbReference type="Rhea" id="RHEA-COMP:10284"/>
        <dbReference type="ChEBI" id="CHEBI:15378"/>
        <dbReference type="ChEBI" id="CHEBI:57856"/>
        <dbReference type="ChEBI" id="CHEBI:59789"/>
        <dbReference type="ChEBI" id="CHEBI:65315"/>
        <dbReference type="ChEBI" id="CHEBI:74502"/>
        <dbReference type="EC" id="2.1.1.193"/>
    </reaction>
</comment>
<feature type="domain" description="Ribosomal RNA small subunit methyltransferase E methyltransferase" evidence="11">
    <location>
        <begin position="81"/>
        <end position="241"/>
    </location>
</feature>
<accession>A0A6J7LCH2</accession>
<dbReference type="GO" id="GO:0070042">
    <property type="term" value="F:rRNA (uridine-N3-)-methyltransferase activity"/>
    <property type="evidence" value="ECO:0007669"/>
    <property type="project" value="TreeGrafter"/>
</dbReference>
<evidence type="ECO:0000256" key="9">
    <source>
        <dbReference type="ARBA" id="ARBA00025699"/>
    </source>
</evidence>
<evidence type="ECO:0000256" key="6">
    <source>
        <dbReference type="ARBA" id="ARBA00022603"/>
    </source>
</evidence>
<dbReference type="InterPro" id="IPR029026">
    <property type="entry name" value="tRNA_m1G_MTases_N"/>
</dbReference>
<dbReference type="CDD" id="cd18084">
    <property type="entry name" value="RsmE-like"/>
    <property type="match status" value="1"/>
</dbReference>
<dbReference type="SUPFAM" id="SSF88697">
    <property type="entry name" value="PUA domain-like"/>
    <property type="match status" value="1"/>
</dbReference>
<evidence type="ECO:0000259" key="11">
    <source>
        <dbReference type="Pfam" id="PF04452"/>
    </source>
</evidence>
<dbReference type="Gene3D" id="2.40.240.20">
    <property type="entry name" value="Hypothetical PUA domain-like, domain 1"/>
    <property type="match status" value="1"/>
</dbReference>
<dbReference type="InterPro" id="IPR006700">
    <property type="entry name" value="RsmE"/>
</dbReference>
<dbReference type="PIRSF" id="PIRSF015601">
    <property type="entry name" value="MTase_slr0722"/>
    <property type="match status" value="1"/>
</dbReference>
<evidence type="ECO:0000256" key="3">
    <source>
        <dbReference type="ARBA" id="ARBA00012328"/>
    </source>
</evidence>
<dbReference type="NCBIfam" id="NF008693">
    <property type="entry name" value="PRK11713.2-3"/>
    <property type="match status" value="1"/>
</dbReference>
<name>A0A6J7LCH2_9ZZZZ</name>
<evidence type="ECO:0000256" key="8">
    <source>
        <dbReference type="ARBA" id="ARBA00022691"/>
    </source>
</evidence>
<evidence type="ECO:0000256" key="2">
    <source>
        <dbReference type="ARBA" id="ARBA00005528"/>
    </source>
</evidence>
<evidence type="ECO:0000256" key="7">
    <source>
        <dbReference type="ARBA" id="ARBA00022679"/>
    </source>
</evidence>
<evidence type="ECO:0000259" key="12">
    <source>
        <dbReference type="Pfam" id="PF20260"/>
    </source>
</evidence>
<protein>
    <recommendedName>
        <fullName evidence="3">16S rRNA (uracil(1498)-N(3))-methyltransferase</fullName>
        <ecNumber evidence="3">2.1.1.193</ecNumber>
    </recommendedName>
</protein>
<dbReference type="GO" id="GO:0070475">
    <property type="term" value="P:rRNA base methylation"/>
    <property type="evidence" value="ECO:0007669"/>
    <property type="project" value="TreeGrafter"/>
</dbReference>
<dbReference type="PANTHER" id="PTHR30027:SF3">
    <property type="entry name" value="16S RRNA (URACIL(1498)-N(3))-METHYLTRANSFERASE"/>
    <property type="match status" value="1"/>
</dbReference>
<feature type="domain" description="Ribosomal RNA small subunit methyltransferase E PUA-like" evidence="12">
    <location>
        <begin position="26"/>
        <end position="64"/>
    </location>
</feature>
<evidence type="ECO:0000256" key="10">
    <source>
        <dbReference type="ARBA" id="ARBA00047944"/>
    </source>
</evidence>
<comment type="similarity">
    <text evidence="2">Belongs to the RNA methyltransferase RsmE family.</text>
</comment>
<comment type="subcellular location">
    <subcellularLocation>
        <location evidence="1">Cytoplasm</location>
    </subcellularLocation>
</comment>
<dbReference type="AlphaFoldDB" id="A0A6J7LCH2"/>
<keyword evidence="4" id="KW-0963">Cytoplasm</keyword>
<gene>
    <name evidence="13" type="ORF">UFOPK3772_02759</name>
</gene>
<evidence type="ECO:0000256" key="5">
    <source>
        <dbReference type="ARBA" id="ARBA00022552"/>
    </source>
</evidence>
<evidence type="ECO:0000313" key="13">
    <source>
        <dbReference type="EMBL" id="CAB4966118.1"/>
    </source>
</evidence>
<evidence type="ECO:0000256" key="4">
    <source>
        <dbReference type="ARBA" id="ARBA00022490"/>
    </source>
</evidence>
<dbReference type="Pfam" id="PF04452">
    <property type="entry name" value="Methyltrans_RNA"/>
    <property type="match status" value="1"/>
</dbReference>
<dbReference type="EMBL" id="CAFBNE010000119">
    <property type="protein sequence ID" value="CAB4966118.1"/>
    <property type="molecule type" value="Genomic_DNA"/>
</dbReference>
<dbReference type="InterPro" id="IPR046886">
    <property type="entry name" value="RsmE_MTase_dom"/>
</dbReference>
<reference evidence="13" key="1">
    <citation type="submission" date="2020-05" db="EMBL/GenBank/DDBJ databases">
        <authorList>
            <person name="Chiriac C."/>
            <person name="Salcher M."/>
            <person name="Ghai R."/>
            <person name="Kavagutti S V."/>
        </authorList>
    </citation>
    <scope>NUCLEOTIDE SEQUENCE</scope>
</reference>
<dbReference type="InterPro" id="IPR015947">
    <property type="entry name" value="PUA-like_sf"/>
</dbReference>
<dbReference type="InterPro" id="IPR046887">
    <property type="entry name" value="RsmE_PUA-like"/>
</dbReference>
<keyword evidence="6" id="KW-0489">Methyltransferase</keyword>